<evidence type="ECO:0000256" key="1">
    <source>
        <dbReference type="ARBA" id="ARBA00022634"/>
    </source>
</evidence>
<evidence type="ECO:0000313" key="6">
    <source>
        <dbReference type="Proteomes" id="UP000317371"/>
    </source>
</evidence>
<keyword evidence="1" id="KW-0237">DNA synthesis</keyword>
<dbReference type="InterPro" id="IPR022312">
    <property type="entry name" value="DNA_pol_X"/>
</dbReference>
<reference evidence="5 6" key="1">
    <citation type="submission" date="2019-06" db="EMBL/GenBank/DDBJ databases">
        <title>Genome sequence of Litorilinea aerophila BAA-2444.</title>
        <authorList>
            <person name="Maclea K.S."/>
            <person name="Maurais E.G."/>
            <person name="Iannazzi L.C."/>
        </authorList>
    </citation>
    <scope>NUCLEOTIDE SEQUENCE [LARGE SCALE GENOMIC DNA]</scope>
    <source>
        <strain evidence="5 6">ATCC BAA-2444</strain>
    </source>
</reference>
<dbReference type="OrthoDB" id="157307at2"/>
<evidence type="ECO:0000313" key="5">
    <source>
        <dbReference type="EMBL" id="TQE94773.1"/>
    </source>
</evidence>
<dbReference type="InParanoid" id="A0A540VF69"/>
<feature type="domain" description="Helix-hairpin-helix DNA-binding motif class 1" evidence="4">
    <location>
        <begin position="108"/>
        <end position="127"/>
    </location>
</feature>
<dbReference type="GO" id="GO:0003677">
    <property type="term" value="F:DNA binding"/>
    <property type="evidence" value="ECO:0007669"/>
    <property type="project" value="InterPro"/>
</dbReference>
<evidence type="ECO:0000256" key="3">
    <source>
        <dbReference type="SAM" id="MobiDB-lite"/>
    </source>
</evidence>
<dbReference type="EMBL" id="VIGC01000020">
    <property type="protein sequence ID" value="TQE94773.1"/>
    <property type="molecule type" value="Genomic_DNA"/>
</dbReference>
<evidence type="ECO:0000259" key="4">
    <source>
        <dbReference type="SMART" id="SM00278"/>
    </source>
</evidence>
<dbReference type="AlphaFoldDB" id="A0A540VF69"/>
<gene>
    <name evidence="5" type="ORF">FKZ61_15215</name>
</gene>
<dbReference type="PANTHER" id="PTHR11276:SF28">
    <property type="entry name" value="DNA POLYMERASE LAMBDA"/>
    <property type="match status" value="1"/>
</dbReference>
<dbReference type="Proteomes" id="UP000317371">
    <property type="component" value="Unassembled WGS sequence"/>
</dbReference>
<feature type="domain" description="Helix-hairpin-helix DNA-binding motif class 1" evidence="4">
    <location>
        <begin position="143"/>
        <end position="162"/>
    </location>
</feature>
<dbReference type="SUPFAM" id="SSF47802">
    <property type="entry name" value="DNA polymerase beta, N-terminal domain-like"/>
    <property type="match status" value="1"/>
</dbReference>
<comment type="caution">
    <text evidence="5">The sequence shown here is derived from an EMBL/GenBank/DDBJ whole genome shotgun (WGS) entry which is preliminary data.</text>
</comment>
<accession>A0A540VF69</accession>
<dbReference type="InterPro" id="IPR010996">
    <property type="entry name" value="HHH_MUS81"/>
</dbReference>
<keyword evidence="6" id="KW-1185">Reference proteome</keyword>
<organism evidence="5 6">
    <name type="scientific">Litorilinea aerophila</name>
    <dbReference type="NCBI Taxonomy" id="1204385"/>
    <lineage>
        <taxon>Bacteria</taxon>
        <taxon>Bacillati</taxon>
        <taxon>Chloroflexota</taxon>
        <taxon>Caldilineae</taxon>
        <taxon>Caldilineales</taxon>
        <taxon>Caldilineaceae</taxon>
        <taxon>Litorilinea</taxon>
    </lineage>
</organism>
<dbReference type="InterPro" id="IPR010994">
    <property type="entry name" value="RuvA_2-like"/>
</dbReference>
<dbReference type="Gene3D" id="1.10.150.20">
    <property type="entry name" value="5' to 3' exonuclease, C-terminal subdomain"/>
    <property type="match status" value="1"/>
</dbReference>
<dbReference type="GO" id="GO:0006281">
    <property type="term" value="P:DNA repair"/>
    <property type="evidence" value="ECO:0007669"/>
    <property type="project" value="InterPro"/>
</dbReference>
<dbReference type="InterPro" id="IPR003583">
    <property type="entry name" value="Hlx-hairpin-Hlx_DNA-bd_motif"/>
</dbReference>
<dbReference type="SUPFAM" id="SSF47781">
    <property type="entry name" value="RuvA domain 2-like"/>
    <property type="match status" value="1"/>
</dbReference>
<evidence type="ECO:0000256" key="2">
    <source>
        <dbReference type="ARBA" id="ARBA00022705"/>
    </source>
</evidence>
<name>A0A540VF69_9CHLR</name>
<feature type="domain" description="Helix-hairpin-helix DNA-binding motif class 1" evidence="4">
    <location>
        <begin position="69"/>
        <end position="88"/>
    </location>
</feature>
<feature type="region of interest" description="Disordered" evidence="3">
    <location>
        <begin position="164"/>
        <end position="189"/>
    </location>
</feature>
<dbReference type="GO" id="GO:0003887">
    <property type="term" value="F:DNA-directed DNA polymerase activity"/>
    <property type="evidence" value="ECO:0007669"/>
    <property type="project" value="InterPro"/>
</dbReference>
<proteinExistence type="predicted"/>
<dbReference type="Pfam" id="PF14520">
    <property type="entry name" value="HHH_5"/>
    <property type="match status" value="1"/>
</dbReference>
<dbReference type="RefSeq" id="WP_141610998.1">
    <property type="nucleotide sequence ID" value="NZ_VIGC02000020.1"/>
</dbReference>
<dbReference type="Gene3D" id="1.10.150.110">
    <property type="entry name" value="DNA polymerase beta, N-terminal domain-like"/>
    <property type="match status" value="1"/>
</dbReference>
<sequence>MTGNRNPVDGKPQTTPSNREIASRLEEIAQLLDAQQANPFRVRAYYNAAETIRGLNRPIHQLLEEEGLEGLERLPTIGKSLARSIEQLIHTGTTPLLERLRGNIRPERVLTTVPGIGPILASRIHEELGIETLGDLLAAAYDGRLEQVPGFGPRRLRAVRESLAGRLHRRPRQEAPQISSPPGESEEPPVAELLDIDREYREKAQANRLPTIAPRRFNPTGEAWLPILHTQRGEHHYTALFSNTARAHELGMTRDWVVIYRDDRRGNGQWTVVTARFGPLRGKRIVRGREAECRAYYQAQTGQDTT</sequence>
<dbReference type="SMART" id="SM00278">
    <property type="entry name" value="HhH1"/>
    <property type="match status" value="3"/>
</dbReference>
<dbReference type="Pfam" id="PF14716">
    <property type="entry name" value="HHH_8"/>
    <property type="match status" value="1"/>
</dbReference>
<keyword evidence="2" id="KW-0235">DNA replication</keyword>
<dbReference type="InterPro" id="IPR027421">
    <property type="entry name" value="DNA_pol_lamdba_lyase_dom_sf"/>
</dbReference>
<dbReference type="PANTHER" id="PTHR11276">
    <property type="entry name" value="DNA POLYMERASE TYPE-X FAMILY MEMBER"/>
    <property type="match status" value="1"/>
</dbReference>
<protein>
    <recommendedName>
        <fullName evidence="4">Helix-hairpin-helix DNA-binding motif class 1 domain-containing protein</fullName>
    </recommendedName>
</protein>